<dbReference type="Proteomes" id="UP000652219">
    <property type="component" value="Unassembled WGS sequence"/>
</dbReference>
<name>A0A8H6ILP3_9PEZI</name>
<protein>
    <submittedName>
        <fullName evidence="1">Lysine -specific demethylase 4c-like protein</fullName>
    </submittedName>
</protein>
<proteinExistence type="predicted"/>
<keyword evidence="1" id="KW-0808">Transferase</keyword>
<accession>A0A8H6ILP3</accession>
<evidence type="ECO:0000313" key="2">
    <source>
        <dbReference type="Proteomes" id="UP000652219"/>
    </source>
</evidence>
<keyword evidence="2" id="KW-1185">Reference proteome</keyword>
<evidence type="ECO:0000313" key="1">
    <source>
        <dbReference type="EMBL" id="KAF6780740.1"/>
    </source>
</evidence>
<dbReference type="EMBL" id="WIGN01001114">
    <property type="protein sequence ID" value="KAF6780740.1"/>
    <property type="molecule type" value="Genomic_DNA"/>
</dbReference>
<feature type="non-terminal residue" evidence="1">
    <location>
        <position position="333"/>
    </location>
</feature>
<keyword evidence="1" id="KW-0489">Methyltransferase</keyword>
<comment type="caution">
    <text evidence="1">The sequence shown here is derived from an EMBL/GenBank/DDBJ whole genome shotgun (WGS) entry which is preliminary data.</text>
</comment>
<gene>
    <name evidence="1" type="ORF">CSOJ01_16123</name>
</gene>
<dbReference type="GO" id="GO:0008168">
    <property type="term" value="F:methyltransferase activity"/>
    <property type="evidence" value="ECO:0007669"/>
    <property type="project" value="UniProtKB-KW"/>
</dbReference>
<sequence length="333" mass="37805">MAIGSRPAIQQFCNIVRSRRDPNDDRSRVASSSDPNIRIEQRINNIRKSQQRSDLEKLRKRLDEFYLAEDIEQSKDGRLQSDPTVIGNILKRTGLSKDTFKHHQKWGNKWRVICRGRPALMCFIPLGQNEFDISSKTYTELESTELDRFHHLIDIPYVHSICTAAEAFLRSLDSTSDDVEFRWEADNMPLHELPENKMLDYLQPFPSSPGNMFHPNDHDLFDAWPNVPWPFDTPQPPDPTMIAKSVYPKCDFCDIDDCQCVLGSDRGGHHQPRIKDYGGLGRGLQAVALKMGQVAYEKGAVIGFVTGEVVPAGARSGPWALDFVRPDLDGEPI</sequence>
<dbReference type="AlphaFoldDB" id="A0A8H6ILP3"/>
<organism evidence="1 2">
    <name type="scientific">Colletotrichum sojae</name>
    <dbReference type="NCBI Taxonomy" id="2175907"/>
    <lineage>
        <taxon>Eukaryota</taxon>
        <taxon>Fungi</taxon>
        <taxon>Dikarya</taxon>
        <taxon>Ascomycota</taxon>
        <taxon>Pezizomycotina</taxon>
        <taxon>Sordariomycetes</taxon>
        <taxon>Hypocreomycetidae</taxon>
        <taxon>Glomerellales</taxon>
        <taxon>Glomerellaceae</taxon>
        <taxon>Colletotrichum</taxon>
        <taxon>Colletotrichum orchidearum species complex</taxon>
    </lineage>
</organism>
<reference evidence="1 2" key="1">
    <citation type="journal article" date="2020" name="Phytopathology">
        <title>Genome Sequence Resources of Colletotrichum truncatum, C. plurivorum, C. musicola, and C. sojae: Four Species Pathogenic to Soybean (Glycine max).</title>
        <authorList>
            <person name="Rogerio F."/>
            <person name="Boufleur T.R."/>
            <person name="Ciampi-Guillardi M."/>
            <person name="Sukno S.A."/>
            <person name="Thon M.R."/>
            <person name="Massola Junior N.S."/>
            <person name="Baroncelli R."/>
        </authorList>
    </citation>
    <scope>NUCLEOTIDE SEQUENCE [LARGE SCALE GENOMIC DNA]</scope>
    <source>
        <strain evidence="1 2">LFN0009</strain>
    </source>
</reference>
<dbReference type="GO" id="GO:0032259">
    <property type="term" value="P:methylation"/>
    <property type="evidence" value="ECO:0007669"/>
    <property type="project" value="UniProtKB-KW"/>
</dbReference>